<accession>A0A1R3HL45</accession>
<reference evidence="1 2" key="1">
    <citation type="submission" date="2013-09" db="EMBL/GenBank/DDBJ databases">
        <title>Corchorus capsularis genome sequencing.</title>
        <authorList>
            <person name="Alam M."/>
            <person name="Haque M.S."/>
            <person name="Islam M.S."/>
            <person name="Emdad E.M."/>
            <person name="Islam M.M."/>
            <person name="Ahmed B."/>
            <person name="Halim A."/>
            <person name="Hossen Q.M.M."/>
            <person name="Hossain M.Z."/>
            <person name="Ahmed R."/>
            <person name="Khan M.M."/>
            <person name="Islam R."/>
            <person name="Rashid M.M."/>
            <person name="Khan S.A."/>
            <person name="Rahman M.S."/>
            <person name="Alam M."/>
        </authorList>
    </citation>
    <scope>NUCLEOTIDE SEQUENCE [LARGE SCALE GENOMIC DNA]</scope>
    <source>
        <strain evidence="2">cv. CVL-1</strain>
        <tissue evidence="1">Whole seedling</tissue>
    </source>
</reference>
<keyword evidence="2" id="KW-1185">Reference proteome</keyword>
<sequence length="40" mass="4600">MGAVGVHQNRKQVPCYFGVQLQTPVWRMAMKSIVRDLKIL</sequence>
<dbReference type="EMBL" id="AWWV01011708">
    <property type="protein sequence ID" value="OMO71086.1"/>
    <property type="molecule type" value="Genomic_DNA"/>
</dbReference>
<proteinExistence type="predicted"/>
<dbReference type="Gramene" id="OMO71086">
    <property type="protein sequence ID" value="OMO71086"/>
    <property type="gene ID" value="CCACVL1_18471"/>
</dbReference>
<gene>
    <name evidence="1" type="ORF">CCACVL1_18471</name>
</gene>
<evidence type="ECO:0000313" key="2">
    <source>
        <dbReference type="Proteomes" id="UP000188268"/>
    </source>
</evidence>
<dbReference type="AlphaFoldDB" id="A0A1R3HL45"/>
<organism evidence="1 2">
    <name type="scientific">Corchorus capsularis</name>
    <name type="common">Jute</name>
    <dbReference type="NCBI Taxonomy" id="210143"/>
    <lineage>
        <taxon>Eukaryota</taxon>
        <taxon>Viridiplantae</taxon>
        <taxon>Streptophyta</taxon>
        <taxon>Embryophyta</taxon>
        <taxon>Tracheophyta</taxon>
        <taxon>Spermatophyta</taxon>
        <taxon>Magnoliopsida</taxon>
        <taxon>eudicotyledons</taxon>
        <taxon>Gunneridae</taxon>
        <taxon>Pentapetalae</taxon>
        <taxon>rosids</taxon>
        <taxon>malvids</taxon>
        <taxon>Malvales</taxon>
        <taxon>Malvaceae</taxon>
        <taxon>Grewioideae</taxon>
        <taxon>Apeibeae</taxon>
        <taxon>Corchorus</taxon>
    </lineage>
</organism>
<name>A0A1R3HL45_COCAP</name>
<evidence type="ECO:0000313" key="1">
    <source>
        <dbReference type="EMBL" id="OMO71086.1"/>
    </source>
</evidence>
<comment type="caution">
    <text evidence="1">The sequence shown here is derived from an EMBL/GenBank/DDBJ whole genome shotgun (WGS) entry which is preliminary data.</text>
</comment>
<protein>
    <submittedName>
        <fullName evidence="1">Uncharacterized protein</fullName>
    </submittedName>
</protein>
<dbReference type="Proteomes" id="UP000188268">
    <property type="component" value="Unassembled WGS sequence"/>
</dbReference>